<evidence type="ECO:0000313" key="5">
    <source>
        <dbReference type="Proteomes" id="UP001244011"/>
    </source>
</evidence>
<dbReference type="Pfam" id="PF00226">
    <property type="entry name" value="DnaJ"/>
    <property type="match status" value="1"/>
</dbReference>
<reference evidence="4" key="1">
    <citation type="submission" date="2023-06" db="EMBL/GenBank/DDBJ databases">
        <title>Genome-scale phylogeny and comparative genomics of the fungal order Sordariales.</title>
        <authorList>
            <consortium name="Lawrence Berkeley National Laboratory"/>
            <person name="Hensen N."/>
            <person name="Bonometti L."/>
            <person name="Westerberg I."/>
            <person name="Brannstrom I.O."/>
            <person name="Guillou S."/>
            <person name="Cros-Aarteil S."/>
            <person name="Calhoun S."/>
            <person name="Haridas S."/>
            <person name="Kuo A."/>
            <person name="Mondo S."/>
            <person name="Pangilinan J."/>
            <person name="Riley R."/>
            <person name="Labutti K."/>
            <person name="Andreopoulos B."/>
            <person name="Lipzen A."/>
            <person name="Chen C."/>
            <person name="Yanf M."/>
            <person name="Daum C."/>
            <person name="Ng V."/>
            <person name="Clum A."/>
            <person name="Steindorff A."/>
            <person name="Ohm R."/>
            <person name="Martin F."/>
            <person name="Silar P."/>
            <person name="Natvig D."/>
            <person name="Lalanne C."/>
            <person name="Gautier V."/>
            <person name="Ament-Velasquez S.L."/>
            <person name="Kruys A."/>
            <person name="Hutchinson M.I."/>
            <person name="Powell A.J."/>
            <person name="Barry K."/>
            <person name="Miller A.N."/>
            <person name="Grigoriev I.V."/>
            <person name="Debuchy R."/>
            <person name="Gladieux P."/>
            <person name="Thoren M.H."/>
            <person name="Johannesson H."/>
        </authorList>
    </citation>
    <scope>NUCLEOTIDE SEQUENCE</scope>
    <source>
        <strain evidence="4">8032-3</strain>
    </source>
</reference>
<evidence type="ECO:0000256" key="1">
    <source>
        <dbReference type="SAM" id="MobiDB-lite"/>
    </source>
</evidence>
<dbReference type="SMART" id="SM00271">
    <property type="entry name" value="DnaJ"/>
    <property type="match status" value="1"/>
</dbReference>
<feature type="domain" description="J" evidence="3">
    <location>
        <begin position="44"/>
        <end position="109"/>
    </location>
</feature>
<organism evidence="4 5">
    <name type="scientific">Phialemonium atrogriseum</name>
    <dbReference type="NCBI Taxonomy" id="1093897"/>
    <lineage>
        <taxon>Eukaryota</taxon>
        <taxon>Fungi</taxon>
        <taxon>Dikarya</taxon>
        <taxon>Ascomycota</taxon>
        <taxon>Pezizomycotina</taxon>
        <taxon>Sordariomycetes</taxon>
        <taxon>Sordariomycetidae</taxon>
        <taxon>Cephalothecales</taxon>
        <taxon>Cephalothecaceae</taxon>
        <taxon>Phialemonium</taxon>
    </lineage>
</organism>
<dbReference type="PROSITE" id="PS50076">
    <property type="entry name" value="DNAJ_2"/>
    <property type="match status" value="1"/>
</dbReference>
<keyword evidence="5" id="KW-1185">Reference proteome</keyword>
<feature type="region of interest" description="Disordered" evidence="1">
    <location>
        <begin position="111"/>
        <end position="223"/>
    </location>
</feature>
<dbReference type="AlphaFoldDB" id="A0AAJ0C9J5"/>
<keyword evidence="2" id="KW-0472">Membrane</keyword>
<sequence>MPFRYAPIRATLIVRCDLPSCPSWTSRRWFHGSRSLRDDVDHNNHYETLNVHPDASHTDIKRSFYALSKSHHPDHNPSDPHAGRRFMRISEAYSVLGHADKRAHYDRDVMRRAPGGHNHRHRGSYHSNTAGAGAGTSPAGGRPASGLSRRRGTFTGPPPSFFRSGGWGAQGAKRRAAHEESTGGAGAGGGGGVGGMGPGQDPYGRREEVPHFDREAHERTQRRVDERRARRMAGRGMTIGPDTGIAAGFFLVSGAIVAAVFFPFLAFGGWQKGRGAGPPAGKIGGERKRAA</sequence>
<dbReference type="Gene3D" id="1.10.287.110">
    <property type="entry name" value="DnaJ domain"/>
    <property type="match status" value="1"/>
</dbReference>
<dbReference type="CDD" id="cd06257">
    <property type="entry name" value="DnaJ"/>
    <property type="match status" value="1"/>
</dbReference>
<dbReference type="EMBL" id="MU838999">
    <property type="protein sequence ID" value="KAK1771139.1"/>
    <property type="molecule type" value="Genomic_DNA"/>
</dbReference>
<dbReference type="InterPro" id="IPR001623">
    <property type="entry name" value="DnaJ_domain"/>
</dbReference>
<keyword evidence="2" id="KW-0812">Transmembrane</keyword>
<evidence type="ECO:0000259" key="3">
    <source>
        <dbReference type="PROSITE" id="PS50076"/>
    </source>
</evidence>
<dbReference type="PANTHER" id="PTHR44873">
    <property type="entry name" value="DNAJ HOMOLOG SUBFAMILY C MEMBER 30, MITOCHONDRIAL"/>
    <property type="match status" value="1"/>
</dbReference>
<feature type="compositionally biased region" description="Low complexity" evidence="1">
    <location>
        <begin position="129"/>
        <end position="146"/>
    </location>
</feature>
<feature type="compositionally biased region" description="Basic and acidic residues" evidence="1">
    <location>
        <begin position="203"/>
        <end position="223"/>
    </location>
</feature>
<dbReference type="RefSeq" id="XP_060287352.1">
    <property type="nucleotide sequence ID" value="XM_060430461.1"/>
</dbReference>
<proteinExistence type="predicted"/>
<accession>A0AAJ0C9J5</accession>
<dbReference type="Proteomes" id="UP001244011">
    <property type="component" value="Unassembled WGS sequence"/>
</dbReference>
<dbReference type="InterPro" id="IPR036869">
    <property type="entry name" value="J_dom_sf"/>
</dbReference>
<evidence type="ECO:0000256" key="2">
    <source>
        <dbReference type="SAM" id="Phobius"/>
    </source>
</evidence>
<dbReference type="SUPFAM" id="SSF46565">
    <property type="entry name" value="Chaperone J-domain"/>
    <property type="match status" value="1"/>
</dbReference>
<gene>
    <name evidence="4" type="ORF">QBC33DRAFT_566588</name>
</gene>
<dbReference type="InterPro" id="IPR053025">
    <property type="entry name" value="Mito_ATP_Synthase-Asso"/>
</dbReference>
<dbReference type="PRINTS" id="PR00625">
    <property type="entry name" value="JDOMAIN"/>
</dbReference>
<name>A0AAJ0C9J5_9PEZI</name>
<comment type="caution">
    <text evidence="4">The sequence shown here is derived from an EMBL/GenBank/DDBJ whole genome shotgun (WGS) entry which is preliminary data.</text>
</comment>
<dbReference type="PANTHER" id="PTHR44873:SF1">
    <property type="entry name" value="DNAJ HOMOLOG SUBFAMILY C MEMBER 30, MITOCHONDRIAL"/>
    <property type="match status" value="1"/>
</dbReference>
<keyword evidence="2" id="KW-1133">Transmembrane helix</keyword>
<feature type="transmembrane region" description="Helical" evidence="2">
    <location>
        <begin position="245"/>
        <end position="267"/>
    </location>
</feature>
<protein>
    <recommendedName>
        <fullName evidence="3">J domain-containing protein</fullName>
    </recommendedName>
</protein>
<feature type="compositionally biased region" description="Gly residues" evidence="1">
    <location>
        <begin position="183"/>
        <end position="198"/>
    </location>
</feature>
<evidence type="ECO:0000313" key="4">
    <source>
        <dbReference type="EMBL" id="KAK1771139.1"/>
    </source>
</evidence>
<dbReference type="GeneID" id="85313648"/>